<organism evidence="16 17">
    <name type="scientific">Candidatus Thermofonsia Clade 1 bacterium</name>
    <dbReference type="NCBI Taxonomy" id="2364210"/>
    <lineage>
        <taxon>Bacteria</taxon>
        <taxon>Bacillati</taxon>
        <taxon>Chloroflexota</taxon>
        <taxon>Candidatus Thermofontia</taxon>
        <taxon>Candidatus Thermofonsia Clade 1</taxon>
    </lineage>
</organism>
<keyword evidence="7 9" id="KW-0464">Manganese</keyword>
<comment type="subunit">
    <text evidence="9">Monomer.</text>
</comment>
<dbReference type="FunFam" id="3.40.1450.10:FF:000002">
    <property type="entry name" value="2,3-bisphosphoglycerate-independent phosphoglycerate mutase"/>
    <property type="match status" value="1"/>
</dbReference>
<evidence type="ECO:0000256" key="6">
    <source>
        <dbReference type="ARBA" id="ARBA00023152"/>
    </source>
</evidence>
<dbReference type="AlphaFoldDB" id="A0A2M8PI98"/>
<dbReference type="GO" id="GO:0006007">
    <property type="term" value="P:glucose catabolic process"/>
    <property type="evidence" value="ECO:0007669"/>
    <property type="project" value="InterPro"/>
</dbReference>
<feature type="binding site" evidence="9 13">
    <location>
        <position position="405"/>
    </location>
    <ligand>
        <name>Mn(2+)</name>
        <dbReference type="ChEBI" id="CHEBI:29035"/>
        <label>1</label>
    </ligand>
</feature>
<dbReference type="NCBIfam" id="TIGR01307">
    <property type="entry name" value="pgm_bpd_ind"/>
    <property type="match status" value="1"/>
</dbReference>
<dbReference type="SUPFAM" id="SSF64158">
    <property type="entry name" value="2,3-Bisphosphoglycerate-independent phosphoglycerate mutase, substrate-binding domain"/>
    <property type="match status" value="1"/>
</dbReference>
<dbReference type="InterPro" id="IPR011258">
    <property type="entry name" value="BPG-indep_PGM_N"/>
</dbReference>
<feature type="binding site" evidence="9 12">
    <location>
        <begin position="151"/>
        <end position="152"/>
    </location>
    <ligand>
        <name>substrate</name>
    </ligand>
</feature>
<comment type="catalytic activity">
    <reaction evidence="1 9">
        <text>(2R)-2-phosphoglycerate = (2R)-3-phosphoglycerate</text>
        <dbReference type="Rhea" id="RHEA:15901"/>
        <dbReference type="ChEBI" id="CHEBI:58272"/>
        <dbReference type="ChEBI" id="CHEBI:58289"/>
        <dbReference type="EC" id="5.4.2.12"/>
    </reaction>
</comment>
<dbReference type="InterPro" id="IPR006124">
    <property type="entry name" value="Metalloenzyme"/>
</dbReference>
<feature type="binding site" evidence="9 13">
    <location>
        <position position="401"/>
    </location>
    <ligand>
        <name>Mn(2+)</name>
        <dbReference type="ChEBI" id="CHEBI:29035"/>
        <label>1</label>
    </ligand>
</feature>
<dbReference type="UniPathway" id="UPA00109">
    <property type="reaction ID" value="UER00186"/>
</dbReference>
<dbReference type="PANTHER" id="PTHR31637">
    <property type="entry name" value="2,3-BISPHOSPHOGLYCERATE-INDEPENDENT PHOSPHOGLYCERATE MUTASE"/>
    <property type="match status" value="1"/>
</dbReference>
<gene>
    <name evidence="9" type="primary">gpmI</name>
    <name evidence="16" type="ORF">CUN49_01055</name>
</gene>
<evidence type="ECO:0000313" key="16">
    <source>
        <dbReference type="EMBL" id="PJF37272.1"/>
    </source>
</evidence>
<feature type="binding site" evidence="9 12">
    <location>
        <position position="121"/>
    </location>
    <ligand>
        <name>substrate</name>
    </ligand>
</feature>
<comment type="cofactor">
    <cofactor evidence="9">
        <name>Mn(2+)</name>
        <dbReference type="ChEBI" id="CHEBI:29035"/>
    </cofactor>
    <text evidence="9">Binds 2 manganese ions per subunit.</text>
</comment>
<feature type="binding site" evidence="9 12">
    <location>
        <begin position="260"/>
        <end position="263"/>
    </location>
    <ligand>
        <name>substrate</name>
    </ligand>
</feature>
<evidence type="ECO:0000256" key="4">
    <source>
        <dbReference type="ARBA" id="ARBA00008819"/>
    </source>
</evidence>
<evidence type="ECO:0000256" key="1">
    <source>
        <dbReference type="ARBA" id="ARBA00000370"/>
    </source>
</evidence>
<name>A0A2M8PI98_9CHLR</name>
<comment type="pathway">
    <text evidence="3 9">Carbohydrate degradation; glycolysis; pyruvate from D-glyceraldehyde 3-phosphate: step 3/5.</text>
</comment>
<feature type="binding site" evidence="9 13">
    <location>
        <position position="9"/>
    </location>
    <ligand>
        <name>Mn(2+)</name>
        <dbReference type="ChEBI" id="CHEBI:29035"/>
        <label>2</label>
    </ligand>
</feature>
<accession>A0A2M8PI98</accession>
<evidence type="ECO:0000256" key="5">
    <source>
        <dbReference type="ARBA" id="ARBA00022723"/>
    </source>
</evidence>
<dbReference type="Pfam" id="PF06415">
    <property type="entry name" value="iPGM_N"/>
    <property type="match status" value="1"/>
</dbReference>
<feature type="binding site" evidence="9 13">
    <location>
        <position position="443"/>
    </location>
    <ligand>
        <name>Mn(2+)</name>
        <dbReference type="ChEBI" id="CHEBI:29035"/>
        <label>2</label>
    </ligand>
</feature>
<dbReference type="InterPro" id="IPR017850">
    <property type="entry name" value="Alkaline_phosphatase_core_sf"/>
</dbReference>
<keyword evidence="5 9" id="KW-0479">Metal-binding</keyword>
<dbReference type="GO" id="GO:0030145">
    <property type="term" value="F:manganese ion binding"/>
    <property type="evidence" value="ECO:0007669"/>
    <property type="project" value="UniProtKB-UniRule"/>
</dbReference>
<comment type="caution">
    <text evidence="16">The sequence shown here is derived from an EMBL/GenBank/DDBJ whole genome shotgun (WGS) entry which is preliminary data.</text>
</comment>
<feature type="binding site" evidence="9 13">
    <location>
        <position position="461"/>
    </location>
    <ligand>
        <name>Mn(2+)</name>
        <dbReference type="ChEBI" id="CHEBI:29035"/>
        <label>1</label>
    </ligand>
</feature>
<dbReference type="CDD" id="cd16010">
    <property type="entry name" value="iPGM"/>
    <property type="match status" value="1"/>
</dbReference>
<evidence type="ECO:0000256" key="3">
    <source>
        <dbReference type="ARBA" id="ARBA00004798"/>
    </source>
</evidence>
<dbReference type="GO" id="GO:0004619">
    <property type="term" value="F:phosphoglycerate mutase activity"/>
    <property type="evidence" value="ECO:0007669"/>
    <property type="project" value="UniProtKB-UniRule"/>
</dbReference>
<evidence type="ECO:0000313" key="17">
    <source>
        <dbReference type="Proteomes" id="UP000229681"/>
    </source>
</evidence>
<evidence type="ECO:0000256" key="13">
    <source>
        <dbReference type="PIRSR" id="PIRSR001492-3"/>
    </source>
</evidence>
<feature type="active site" description="Phosphoserine intermediate" evidence="9 11">
    <location>
        <position position="61"/>
    </location>
</feature>
<dbReference type="SUPFAM" id="SSF53649">
    <property type="entry name" value="Alkaline phosphatase-like"/>
    <property type="match status" value="1"/>
</dbReference>
<feature type="binding site" evidence="9 13">
    <location>
        <position position="442"/>
    </location>
    <ligand>
        <name>Mn(2+)</name>
        <dbReference type="ChEBI" id="CHEBI:29035"/>
        <label>2</label>
    </ligand>
</feature>
<dbReference type="Gene3D" id="3.40.720.10">
    <property type="entry name" value="Alkaline Phosphatase, subunit A"/>
    <property type="match status" value="1"/>
</dbReference>
<feature type="domain" description="BPG-independent PGAM N-terminal" evidence="15">
    <location>
        <begin position="81"/>
        <end position="292"/>
    </location>
</feature>
<feature type="domain" description="Metalloenzyme" evidence="14">
    <location>
        <begin position="1"/>
        <end position="499"/>
    </location>
</feature>
<comment type="similarity">
    <text evidence="4 9">Belongs to the BPG-independent phosphoglycerate mutase family.</text>
</comment>
<evidence type="ECO:0000256" key="12">
    <source>
        <dbReference type="PIRSR" id="PIRSR001492-2"/>
    </source>
</evidence>
<feature type="binding site" evidence="9 13">
    <location>
        <position position="61"/>
    </location>
    <ligand>
        <name>Mn(2+)</name>
        <dbReference type="ChEBI" id="CHEBI:29035"/>
        <label>2</label>
    </ligand>
</feature>
<feature type="binding site" evidence="9 12">
    <location>
        <position position="183"/>
    </location>
    <ligand>
        <name>substrate</name>
    </ligand>
</feature>
<comment type="function">
    <text evidence="2 9">Catalyzes the interconversion of 2-phosphoglycerate and 3-phosphoglycerate.</text>
</comment>
<dbReference type="EMBL" id="PGTM01000007">
    <property type="protein sequence ID" value="PJF37272.1"/>
    <property type="molecule type" value="Genomic_DNA"/>
</dbReference>
<dbReference type="PIRSF" id="PIRSF001492">
    <property type="entry name" value="IPGAM"/>
    <property type="match status" value="1"/>
</dbReference>
<dbReference type="GO" id="GO:0005829">
    <property type="term" value="C:cytosol"/>
    <property type="evidence" value="ECO:0007669"/>
    <property type="project" value="TreeGrafter"/>
</dbReference>
<dbReference type="HAMAP" id="MF_01038">
    <property type="entry name" value="GpmI"/>
    <property type="match status" value="1"/>
</dbReference>
<dbReference type="Pfam" id="PF01676">
    <property type="entry name" value="Metalloenzyme"/>
    <property type="match status" value="1"/>
</dbReference>
<evidence type="ECO:0000256" key="10">
    <source>
        <dbReference type="NCBIfam" id="TIGR01307"/>
    </source>
</evidence>
<proteinExistence type="inferred from homology"/>
<evidence type="ECO:0000256" key="2">
    <source>
        <dbReference type="ARBA" id="ARBA00002315"/>
    </source>
</evidence>
<evidence type="ECO:0000259" key="14">
    <source>
        <dbReference type="Pfam" id="PF01676"/>
    </source>
</evidence>
<evidence type="ECO:0000256" key="9">
    <source>
        <dbReference type="HAMAP-Rule" id="MF_01038"/>
    </source>
</evidence>
<evidence type="ECO:0000259" key="15">
    <source>
        <dbReference type="Pfam" id="PF06415"/>
    </source>
</evidence>
<dbReference type="PANTHER" id="PTHR31637:SF0">
    <property type="entry name" value="2,3-BISPHOSPHOGLYCERATE-INDEPENDENT PHOSPHOGLYCERATE MUTASE"/>
    <property type="match status" value="1"/>
</dbReference>
<keyword evidence="8 9" id="KW-0413">Isomerase</keyword>
<evidence type="ECO:0000256" key="11">
    <source>
        <dbReference type="PIRSR" id="PIRSR001492-1"/>
    </source>
</evidence>
<sequence>MTVILIILDGWGLREEREGNAIKLGNVPTFNHLWQSGLYSTTTLGASGESVGLPKGQIGGSEVGHLNLGAGTVIYTDLTFIDKQIETGEFFRSPALLEAMERAAQSGTLHLMGLVSDGGIHSYNTHIYALIEMAQRNGVSRLALHAFTDGRDTPPQSGLGYIRELQARLDSSGIGQIATVIGRYYAMDRDRRWERTQRAYRAMVEGIAERSAPSAVAAVEDAYRRGETDEFILPYVITDANGVPRATIKGGDTIIGFNFRGDRMRQLYSALMDEDFQGFARPKLPNLHFVTMGVWGDDVTAPRAFVRPPQATCLAEVLSKHGKRQYHTAETEKFRHVTFFFNGQRDEPFEGEDRYLEPSPKDVPTYDCKPEMSAVPLTDKAVEAILSRRYDFILLNYANPDMVGHTGVLEAAIKAVETVDSQLARLLEAAKQVGATVIVTADHGNCEMMIDPETGQPHTAHTMNRVPFILITPDGSKPPLRQGDLCNVTPTILQLMGIPKPPEMDAESLLA</sequence>
<dbReference type="Gene3D" id="3.40.1450.10">
    <property type="entry name" value="BPG-independent phosphoglycerate mutase, domain B"/>
    <property type="match status" value="1"/>
</dbReference>
<keyword evidence="6 9" id="KW-0324">Glycolysis</keyword>
<reference evidence="16 17" key="1">
    <citation type="submission" date="2017-11" db="EMBL/GenBank/DDBJ databases">
        <title>Evolution of Phototrophy in the Chloroflexi Phylum Driven by Horizontal Gene Transfer.</title>
        <authorList>
            <person name="Ward L.M."/>
            <person name="Hemp J."/>
            <person name="Shih P.M."/>
            <person name="Mcglynn S.E."/>
            <person name="Fischer W."/>
        </authorList>
    </citation>
    <scope>NUCLEOTIDE SEQUENCE [LARGE SCALE GENOMIC DNA]</scope>
    <source>
        <strain evidence="16">JP3_13</strain>
    </source>
</reference>
<dbReference type="EC" id="5.4.2.12" evidence="9 10"/>
<dbReference type="InterPro" id="IPR036646">
    <property type="entry name" value="PGAM_B_sf"/>
</dbReference>
<evidence type="ECO:0000256" key="8">
    <source>
        <dbReference type="ARBA" id="ARBA00023235"/>
    </source>
</evidence>
<protein>
    <recommendedName>
        <fullName evidence="9 10">2,3-bisphosphoglycerate-independent phosphoglycerate mutase</fullName>
        <shortName evidence="9">BPG-independent PGAM</shortName>
        <shortName evidence="9">Phosphoglyceromutase</shortName>
        <shortName evidence="9">iPGM</shortName>
        <ecNumber evidence="9 10">5.4.2.12</ecNumber>
    </recommendedName>
</protein>
<dbReference type="Proteomes" id="UP000229681">
    <property type="component" value="Unassembled WGS sequence"/>
</dbReference>
<dbReference type="GO" id="GO:0006096">
    <property type="term" value="P:glycolytic process"/>
    <property type="evidence" value="ECO:0007669"/>
    <property type="project" value="UniProtKB-UniRule"/>
</dbReference>
<evidence type="ECO:0000256" key="7">
    <source>
        <dbReference type="ARBA" id="ARBA00023211"/>
    </source>
</evidence>
<feature type="binding site" evidence="9 12">
    <location>
        <position position="333"/>
    </location>
    <ligand>
        <name>substrate</name>
    </ligand>
</feature>
<dbReference type="InterPro" id="IPR005995">
    <property type="entry name" value="Pgm_bpd_ind"/>
</dbReference>
<feature type="binding site" evidence="9 12">
    <location>
        <position position="189"/>
    </location>
    <ligand>
        <name>substrate</name>
    </ligand>
</feature>